<feature type="transmembrane region" description="Helical" evidence="6">
    <location>
        <begin position="241"/>
        <end position="259"/>
    </location>
</feature>
<protein>
    <submittedName>
        <fullName evidence="8">DMT family transporter</fullName>
    </submittedName>
</protein>
<organism evidence="8 9">
    <name type="scientific">Shewanella surugensis</name>
    <dbReference type="NCBI Taxonomy" id="212020"/>
    <lineage>
        <taxon>Bacteria</taxon>
        <taxon>Pseudomonadati</taxon>
        <taxon>Pseudomonadota</taxon>
        <taxon>Gammaproteobacteria</taxon>
        <taxon>Alteromonadales</taxon>
        <taxon>Shewanellaceae</taxon>
        <taxon>Shewanella</taxon>
    </lineage>
</organism>
<reference evidence="8 9" key="1">
    <citation type="submission" date="2022-01" db="EMBL/GenBank/DDBJ databases">
        <title>Whole genome-based taxonomy of the Shewanellaceae.</title>
        <authorList>
            <person name="Martin-Rodriguez A.J."/>
        </authorList>
    </citation>
    <scope>NUCLEOTIDE SEQUENCE [LARGE SCALE GENOMIC DNA]</scope>
    <source>
        <strain evidence="8 9">DSM 17177</strain>
    </source>
</reference>
<accession>A0ABT0L7H5</accession>
<keyword evidence="9" id="KW-1185">Reference proteome</keyword>
<evidence type="ECO:0000313" key="9">
    <source>
        <dbReference type="Proteomes" id="UP001203423"/>
    </source>
</evidence>
<proteinExistence type="predicted"/>
<feature type="domain" description="EamA" evidence="7">
    <location>
        <begin position="3"/>
        <end position="135"/>
    </location>
</feature>
<keyword evidence="4 6" id="KW-1133">Transmembrane helix</keyword>
<dbReference type="InterPro" id="IPR051258">
    <property type="entry name" value="Diverse_Substrate_Transporter"/>
</dbReference>
<gene>
    <name evidence="8" type="ORF">L2764_03785</name>
</gene>
<name>A0ABT0L7H5_9GAMM</name>
<feature type="transmembrane region" description="Helical" evidence="6">
    <location>
        <begin position="152"/>
        <end position="169"/>
    </location>
</feature>
<evidence type="ECO:0000256" key="2">
    <source>
        <dbReference type="ARBA" id="ARBA00022475"/>
    </source>
</evidence>
<feature type="domain" description="EamA" evidence="7">
    <location>
        <begin position="151"/>
        <end position="280"/>
    </location>
</feature>
<sequence>MSYLFPMVAVFIWSMNALVNKLSFGVIPAETIAFYRWFFAVLILSPFLIGPVWKQRVKIKAHLGKLAFLSLLGMVLYQSLAYFAAATTTATNIGLITSLVPLMSLFLAPMVLNKVLSKWALFGASISLTGLFIMLSQGNIHQFVEQGINQGDGLLLIAAFSYGLYNVMIKRWDMGLSVWVSIYMQGLFAIVWLLPGLLIAPSTAISMSALPLVAFAAIAASIIAPWAWIKGIGLLGAERTAMFMNLLPVITATAASQWLGEHLTVFHYVGGGLALLGVLLSQLSTFSALKERFFKLTSYKM</sequence>
<feature type="transmembrane region" description="Helical" evidence="6">
    <location>
        <begin position="33"/>
        <end position="54"/>
    </location>
</feature>
<comment type="caution">
    <text evidence="8">The sequence shown here is derived from an EMBL/GenBank/DDBJ whole genome shotgun (WGS) entry which is preliminary data.</text>
</comment>
<dbReference type="PANTHER" id="PTHR42920">
    <property type="entry name" value="OS03G0707200 PROTEIN-RELATED"/>
    <property type="match status" value="1"/>
</dbReference>
<evidence type="ECO:0000256" key="6">
    <source>
        <dbReference type="SAM" id="Phobius"/>
    </source>
</evidence>
<evidence type="ECO:0000256" key="3">
    <source>
        <dbReference type="ARBA" id="ARBA00022692"/>
    </source>
</evidence>
<dbReference type="RefSeq" id="WP_248938912.1">
    <property type="nucleotide sequence ID" value="NZ_JAKIKS010000009.1"/>
</dbReference>
<comment type="subcellular location">
    <subcellularLocation>
        <location evidence="1">Cell membrane</location>
        <topology evidence="1">Multi-pass membrane protein</topology>
    </subcellularLocation>
</comment>
<dbReference type="EMBL" id="JAKIKS010000009">
    <property type="protein sequence ID" value="MCL1123626.1"/>
    <property type="molecule type" value="Genomic_DNA"/>
</dbReference>
<feature type="transmembrane region" description="Helical" evidence="6">
    <location>
        <begin position="119"/>
        <end position="140"/>
    </location>
</feature>
<feature type="transmembrane region" description="Helical" evidence="6">
    <location>
        <begin position="66"/>
        <end position="85"/>
    </location>
</feature>
<feature type="transmembrane region" description="Helical" evidence="6">
    <location>
        <begin position="91"/>
        <end position="112"/>
    </location>
</feature>
<evidence type="ECO:0000256" key="5">
    <source>
        <dbReference type="ARBA" id="ARBA00023136"/>
    </source>
</evidence>
<feature type="transmembrane region" description="Helical" evidence="6">
    <location>
        <begin position="176"/>
        <end position="199"/>
    </location>
</feature>
<evidence type="ECO:0000259" key="7">
    <source>
        <dbReference type="Pfam" id="PF00892"/>
    </source>
</evidence>
<dbReference type="Proteomes" id="UP001203423">
    <property type="component" value="Unassembled WGS sequence"/>
</dbReference>
<evidence type="ECO:0000256" key="1">
    <source>
        <dbReference type="ARBA" id="ARBA00004651"/>
    </source>
</evidence>
<feature type="transmembrane region" description="Helical" evidence="6">
    <location>
        <begin position="205"/>
        <end position="229"/>
    </location>
</feature>
<dbReference type="SUPFAM" id="SSF103481">
    <property type="entry name" value="Multidrug resistance efflux transporter EmrE"/>
    <property type="match status" value="2"/>
</dbReference>
<dbReference type="InterPro" id="IPR037185">
    <property type="entry name" value="EmrE-like"/>
</dbReference>
<dbReference type="InterPro" id="IPR000620">
    <property type="entry name" value="EamA_dom"/>
</dbReference>
<evidence type="ECO:0000256" key="4">
    <source>
        <dbReference type="ARBA" id="ARBA00022989"/>
    </source>
</evidence>
<dbReference type="PANTHER" id="PTHR42920:SF11">
    <property type="entry name" value="INNER MEMBRANE PROTEIN YTFF"/>
    <property type="match status" value="1"/>
</dbReference>
<keyword evidence="2" id="KW-1003">Cell membrane</keyword>
<evidence type="ECO:0000313" key="8">
    <source>
        <dbReference type="EMBL" id="MCL1123626.1"/>
    </source>
</evidence>
<keyword evidence="3 6" id="KW-0812">Transmembrane</keyword>
<dbReference type="Pfam" id="PF00892">
    <property type="entry name" value="EamA"/>
    <property type="match status" value="2"/>
</dbReference>
<keyword evidence="5 6" id="KW-0472">Membrane</keyword>
<feature type="transmembrane region" description="Helical" evidence="6">
    <location>
        <begin position="265"/>
        <end position="289"/>
    </location>
</feature>